<evidence type="ECO:0000259" key="2">
    <source>
        <dbReference type="Pfam" id="PF07228"/>
    </source>
</evidence>
<dbReference type="Gene3D" id="3.60.40.10">
    <property type="entry name" value="PPM-type phosphatase domain"/>
    <property type="match status" value="1"/>
</dbReference>
<evidence type="ECO:0000313" key="3">
    <source>
        <dbReference type="EMBL" id="RNM00435.1"/>
    </source>
</evidence>
<accession>A0ABX9WJQ7</accession>
<dbReference type="Pfam" id="PF07228">
    <property type="entry name" value="SpoIIE"/>
    <property type="match status" value="1"/>
</dbReference>
<reference evidence="3 4" key="1">
    <citation type="submission" date="2018-11" db="EMBL/GenBank/DDBJ databases">
        <title>Micromonospora sp. PPF5-17, a new actinomycetes isolated from a hot spring soil.</title>
        <authorList>
            <person name="Thawai C."/>
        </authorList>
    </citation>
    <scope>NUCLEOTIDE SEQUENCE [LARGE SCALE GENOMIC DNA]</scope>
    <source>
        <strain evidence="3 4">PPF5-17</strain>
    </source>
</reference>
<dbReference type="SUPFAM" id="SSF81606">
    <property type="entry name" value="PP2C-like"/>
    <property type="match status" value="1"/>
</dbReference>
<evidence type="ECO:0000313" key="4">
    <source>
        <dbReference type="Proteomes" id="UP000280698"/>
    </source>
</evidence>
<dbReference type="InterPro" id="IPR036457">
    <property type="entry name" value="PPM-type-like_dom_sf"/>
</dbReference>
<protein>
    <submittedName>
        <fullName evidence="3">Serine/threonine-protein phosphatase</fullName>
    </submittedName>
</protein>
<proteinExistence type="predicted"/>
<keyword evidence="1" id="KW-0378">Hydrolase</keyword>
<gene>
    <name evidence="3" type="ORF">EFE23_06235</name>
</gene>
<feature type="domain" description="PPM-type phosphatase" evidence="2">
    <location>
        <begin position="2"/>
        <end position="129"/>
    </location>
</feature>
<dbReference type="Proteomes" id="UP000280698">
    <property type="component" value="Unassembled WGS sequence"/>
</dbReference>
<dbReference type="InterPro" id="IPR052016">
    <property type="entry name" value="Bact_Sigma-Reg"/>
</dbReference>
<dbReference type="PANTHER" id="PTHR43156:SF2">
    <property type="entry name" value="STAGE II SPORULATION PROTEIN E"/>
    <property type="match status" value="1"/>
</dbReference>
<name>A0ABX9WJQ7_9ACTN</name>
<dbReference type="EMBL" id="RJLN01000011">
    <property type="protein sequence ID" value="RNM00435.1"/>
    <property type="molecule type" value="Genomic_DNA"/>
</dbReference>
<keyword evidence="4" id="KW-1185">Reference proteome</keyword>
<comment type="caution">
    <text evidence="3">The sequence shown here is derived from an EMBL/GenBank/DDBJ whole genome shotgun (WGS) entry which is preliminary data.</text>
</comment>
<dbReference type="InterPro" id="IPR001932">
    <property type="entry name" value="PPM-type_phosphatase-like_dom"/>
</dbReference>
<sequence>MLLDFDVRSGRLRYVNAGHPAPVVLRRGRAVHALTGGRRPPLGLNLPGDGIDEVRLEPGDRLLLHTDGVTEARDAAGEMFGLSRLADLAERHIGSGLPGPETLRRLSRAVVEHRGAASRDDATIVLMEWSGDAAARVEP</sequence>
<dbReference type="PANTHER" id="PTHR43156">
    <property type="entry name" value="STAGE II SPORULATION PROTEIN E-RELATED"/>
    <property type="match status" value="1"/>
</dbReference>
<evidence type="ECO:0000256" key="1">
    <source>
        <dbReference type="ARBA" id="ARBA00022801"/>
    </source>
</evidence>
<organism evidence="3 4">
    <name type="scientific">Micromonospora solifontis</name>
    <dbReference type="NCBI Taxonomy" id="2487138"/>
    <lineage>
        <taxon>Bacteria</taxon>
        <taxon>Bacillati</taxon>
        <taxon>Actinomycetota</taxon>
        <taxon>Actinomycetes</taxon>
        <taxon>Micromonosporales</taxon>
        <taxon>Micromonosporaceae</taxon>
        <taxon>Micromonospora</taxon>
    </lineage>
</organism>